<feature type="transmembrane region" description="Helical" evidence="6">
    <location>
        <begin position="123"/>
        <end position="143"/>
    </location>
</feature>
<dbReference type="EMBL" id="CACRSS010000016">
    <property type="protein sequence ID" value="VYT15428.1"/>
    <property type="molecule type" value="Genomic_DNA"/>
</dbReference>
<evidence type="ECO:0000313" key="7">
    <source>
        <dbReference type="EMBL" id="VYT15428.1"/>
    </source>
</evidence>
<feature type="transmembrane region" description="Helical" evidence="6">
    <location>
        <begin position="404"/>
        <end position="426"/>
    </location>
</feature>
<dbReference type="AlphaFoldDB" id="A0A6N2UCR3"/>
<name>A0A6N2UCR3_9BACT</name>
<dbReference type="GO" id="GO:0042910">
    <property type="term" value="F:xenobiotic transmembrane transporter activity"/>
    <property type="evidence" value="ECO:0007669"/>
    <property type="project" value="InterPro"/>
</dbReference>
<feature type="transmembrane region" description="Helical" evidence="6">
    <location>
        <begin position="41"/>
        <end position="62"/>
    </location>
</feature>
<feature type="transmembrane region" description="Helical" evidence="6">
    <location>
        <begin position="155"/>
        <end position="178"/>
    </location>
</feature>
<feature type="transmembrane region" description="Helical" evidence="6">
    <location>
        <begin position="470"/>
        <end position="488"/>
    </location>
</feature>
<feature type="transmembrane region" description="Helical" evidence="6">
    <location>
        <begin position="184"/>
        <end position="205"/>
    </location>
</feature>
<gene>
    <name evidence="7" type="ORF">AMLFYP55_00845</name>
</gene>
<protein>
    <recommendedName>
        <fullName evidence="8">Polysaccharide biosynthesis protein</fullName>
    </recommendedName>
</protein>
<dbReference type="GO" id="GO:0005886">
    <property type="term" value="C:plasma membrane"/>
    <property type="evidence" value="ECO:0007669"/>
    <property type="project" value="UniProtKB-SubCell"/>
</dbReference>
<dbReference type="InterPro" id="IPR002528">
    <property type="entry name" value="MATE_fam"/>
</dbReference>
<proteinExistence type="predicted"/>
<keyword evidence="4 6" id="KW-1133">Transmembrane helix</keyword>
<keyword evidence="5 6" id="KW-0472">Membrane</keyword>
<feature type="transmembrane region" description="Helical" evidence="6">
    <location>
        <begin position="83"/>
        <end position="111"/>
    </location>
</feature>
<evidence type="ECO:0000256" key="3">
    <source>
        <dbReference type="ARBA" id="ARBA00022692"/>
    </source>
</evidence>
<dbReference type="PANTHER" id="PTHR30250:SF26">
    <property type="entry name" value="PSMA PROTEIN"/>
    <property type="match status" value="1"/>
</dbReference>
<keyword evidence="2" id="KW-1003">Cell membrane</keyword>
<evidence type="ECO:0000256" key="1">
    <source>
        <dbReference type="ARBA" id="ARBA00004651"/>
    </source>
</evidence>
<accession>A0A6N2UCR3</accession>
<evidence type="ECO:0000256" key="2">
    <source>
        <dbReference type="ARBA" id="ARBA00022475"/>
    </source>
</evidence>
<organism evidence="7">
    <name type="scientific">Akkermansia muciniphila</name>
    <dbReference type="NCBI Taxonomy" id="239935"/>
    <lineage>
        <taxon>Bacteria</taxon>
        <taxon>Pseudomonadati</taxon>
        <taxon>Verrucomicrobiota</taxon>
        <taxon>Verrucomicrobiia</taxon>
        <taxon>Verrucomicrobiales</taxon>
        <taxon>Akkermansiaceae</taxon>
        <taxon>Akkermansia</taxon>
    </lineage>
</organism>
<feature type="transmembrane region" description="Helical" evidence="6">
    <location>
        <begin position="12"/>
        <end position="29"/>
    </location>
</feature>
<dbReference type="PANTHER" id="PTHR30250">
    <property type="entry name" value="PST FAMILY PREDICTED COLANIC ACID TRANSPORTER"/>
    <property type="match status" value="1"/>
</dbReference>
<feature type="transmembrane region" description="Helical" evidence="6">
    <location>
        <begin position="438"/>
        <end position="458"/>
    </location>
</feature>
<dbReference type="InterPro" id="IPR050833">
    <property type="entry name" value="Poly_Biosynth_Transport"/>
</dbReference>
<comment type="subcellular location">
    <subcellularLocation>
        <location evidence="1">Cell membrane</location>
        <topology evidence="1">Multi-pass membrane protein</topology>
    </subcellularLocation>
</comment>
<evidence type="ECO:0000256" key="6">
    <source>
        <dbReference type="SAM" id="Phobius"/>
    </source>
</evidence>
<feature type="transmembrane region" description="Helical" evidence="6">
    <location>
        <begin position="376"/>
        <end position="398"/>
    </location>
</feature>
<evidence type="ECO:0000256" key="5">
    <source>
        <dbReference type="ARBA" id="ARBA00023136"/>
    </source>
</evidence>
<dbReference type="Pfam" id="PF01554">
    <property type="entry name" value="MatE"/>
    <property type="match status" value="1"/>
</dbReference>
<dbReference type="GO" id="GO:0015297">
    <property type="term" value="F:antiporter activity"/>
    <property type="evidence" value="ECO:0007669"/>
    <property type="project" value="InterPro"/>
</dbReference>
<evidence type="ECO:0008006" key="8">
    <source>
        <dbReference type="Google" id="ProtNLM"/>
    </source>
</evidence>
<keyword evidence="3 6" id="KW-0812">Transmembrane</keyword>
<dbReference type="OrthoDB" id="5365632at2"/>
<reference evidence="7" key="1">
    <citation type="submission" date="2019-11" db="EMBL/GenBank/DDBJ databases">
        <authorList>
            <person name="Feng L."/>
        </authorList>
    </citation>
    <scope>NUCLEOTIDE SEQUENCE</scope>
    <source>
        <strain evidence="7">AMuciniphilaLFYP55</strain>
    </source>
</reference>
<sequence length="513" mass="56011">MNTVSRVIRNTGFLYMKMGVTMFVSLYATRLVLNALGVDDFGIFNMVAGVIAMLAFLNASMAAATQRFMSYAEGEGDPEKQKIVFNISVVLHLAIAVMVGILLYAAAPILFGHVLNIPEDRVVAARCVYWAMIASTVFGILGVPCEAMLNAHENMLYFAIIGVLESFLKLGAALLVVHVPADKLILYGVLMAGISILAMTAMLVYCRRNYAECVIAPRRYWKRGVFREMGSFAGWNFTVSASSMLSEYGVGIVLNHFFGVALNAAQAVAQQINGQTMAFSGTMLKALNPVISKSEGAGNRGLMLRASLSGCKFAYLLMAVFAIPLILEAPGLLGLWLHSVPAWAVLFCRLQLARTLLEQLFLSLGSAIYAEGNIRLYTLVKTGSGILFLGATWGFYRMGWPPCMMYVAAILFVTLPGGLLALSICVRRLGLSLRDFSFRVLAPCLVPSAATFAAGILLCRIDASLSPVPVLFRTCSLLAVFLLFLWFFSLDGRERGTLVFFLKSAWRKIQFSK</sequence>
<evidence type="ECO:0000256" key="4">
    <source>
        <dbReference type="ARBA" id="ARBA00022989"/>
    </source>
</evidence>
<feature type="transmembrane region" description="Helical" evidence="6">
    <location>
        <begin position="313"/>
        <end position="337"/>
    </location>
</feature>
<feature type="transmembrane region" description="Helical" evidence="6">
    <location>
        <begin position="343"/>
        <end position="364"/>
    </location>
</feature>